<evidence type="ECO:0000259" key="2">
    <source>
        <dbReference type="Pfam" id="PF00501"/>
    </source>
</evidence>
<dbReference type="SUPFAM" id="SSF56801">
    <property type="entry name" value="Acetyl-CoA synthetase-like"/>
    <property type="match status" value="1"/>
</dbReference>
<dbReference type="PROSITE" id="PS00455">
    <property type="entry name" value="AMP_BINDING"/>
    <property type="match status" value="1"/>
</dbReference>
<organism evidence="3 4">
    <name type="scientific">Stylosanthes scabra</name>
    <dbReference type="NCBI Taxonomy" id="79078"/>
    <lineage>
        <taxon>Eukaryota</taxon>
        <taxon>Viridiplantae</taxon>
        <taxon>Streptophyta</taxon>
        <taxon>Embryophyta</taxon>
        <taxon>Tracheophyta</taxon>
        <taxon>Spermatophyta</taxon>
        <taxon>Magnoliopsida</taxon>
        <taxon>eudicotyledons</taxon>
        <taxon>Gunneridae</taxon>
        <taxon>Pentapetalae</taxon>
        <taxon>rosids</taxon>
        <taxon>fabids</taxon>
        <taxon>Fabales</taxon>
        <taxon>Fabaceae</taxon>
        <taxon>Papilionoideae</taxon>
        <taxon>50 kb inversion clade</taxon>
        <taxon>dalbergioids sensu lato</taxon>
        <taxon>Dalbergieae</taxon>
        <taxon>Pterocarpus clade</taxon>
        <taxon>Stylosanthes</taxon>
    </lineage>
</organism>
<dbReference type="Pfam" id="PF00501">
    <property type="entry name" value="AMP-binding"/>
    <property type="match status" value="1"/>
</dbReference>
<feature type="transmembrane region" description="Helical" evidence="1">
    <location>
        <begin position="109"/>
        <end position="132"/>
    </location>
</feature>
<dbReference type="InterPro" id="IPR000873">
    <property type="entry name" value="AMP-dep_synth/lig_dom"/>
</dbReference>
<dbReference type="PANTHER" id="PTHR44378">
    <property type="entry name" value="ACYL-ACTIVATING ENZYME 17, PEROXISOMAL-RELATED"/>
    <property type="match status" value="1"/>
</dbReference>
<keyword evidence="4" id="KW-1185">Reference proteome</keyword>
<gene>
    <name evidence="3" type="primary">AAE1_1</name>
    <name evidence="3" type="ORF">PIB30_039625</name>
</gene>
<dbReference type="InterPro" id="IPR042099">
    <property type="entry name" value="ANL_N_sf"/>
</dbReference>
<dbReference type="Gene3D" id="3.40.50.12780">
    <property type="entry name" value="N-terminal domain of ligase-like"/>
    <property type="match status" value="1"/>
</dbReference>
<evidence type="ECO:0000256" key="1">
    <source>
        <dbReference type="SAM" id="Phobius"/>
    </source>
</evidence>
<sequence length="304" mass="33227">MNISFSKPPECVLRENLPGESSLSHPGGQWLPGASINPARNCLDENGKRSLNDTAIIWRDENHDDVPVQKMTFKELREEVWLVAYALEALGLEKGSAIAIDMPMHVKSVVIYLAIVLAGYVVVSIADSFAAAEISSRLNISNAKVIFTQDLIIRGDKSIPLYSRVVDAKAPLAVVIPTRGSEFSMELRNGDLSWHDFLDRANSLKGKEFVAVEQPVEAFTNILFSSGTTGEPKAIPWTNITPLKAAADAWCHLDIRKGDIVSWPTNLGWMMGPWLVYASLINGASMALYNGSPLGSGFAKFVQV</sequence>
<comment type="caution">
    <text evidence="3">The sequence shown here is derived from an EMBL/GenBank/DDBJ whole genome shotgun (WGS) entry which is preliminary data.</text>
</comment>
<keyword evidence="1" id="KW-1133">Transmembrane helix</keyword>
<dbReference type="EMBL" id="JASCZI010030418">
    <property type="protein sequence ID" value="MED6122421.1"/>
    <property type="molecule type" value="Genomic_DNA"/>
</dbReference>
<dbReference type="InterPro" id="IPR020845">
    <property type="entry name" value="AMP-binding_CS"/>
</dbReference>
<protein>
    <submittedName>
        <fullName evidence="3">Acyl-activating enzyme 1, peroxisomal</fullName>
    </submittedName>
</protein>
<reference evidence="3 4" key="1">
    <citation type="journal article" date="2023" name="Plants (Basel)">
        <title>Bridging the Gap: Combining Genomics and Transcriptomics Approaches to Understand Stylosanthes scabra, an Orphan Legume from the Brazilian Caatinga.</title>
        <authorList>
            <person name="Ferreira-Neto J.R.C."/>
            <person name="da Silva M.D."/>
            <person name="Binneck E."/>
            <person name="de Melo N.F."/>
            <person name="da Silva R.H."/>
            <person name="de Melo A.L.T.M."/>
            <person name="Pandolfi V."/>
            <person name="Bustamante F.O."/>
            <person name="Brasileiro-Vidal A.C."/>
            <person name="Benko-Iseppon A.M."/>
        </authorList>
    </citation>
    <scope>NUCLEOTIDE SEQUENCE [LARGE SCALE GENOMIC DNA]</scope>
    <source>
        <tissue evidence="3">Leaves</tissue>
    </source>
</reference>
<keyword evidence="1" id="KW-0472">Membrane</keyword>
<keyword evidence="1" id="KW-0812">Transmembrane</keyword>
<evidence type="ECO:0000313" key="3">
    <source>
        <dbReference type="EMBL" id="MED6122421.1"/>
    </source>
</evidence>
<accession>A0ABU6REI4</accession>
<name>A0ABU6REI4_9FABA</name>
<evidence type="ECO:0000313" key="4">
    <source>
        <dbReference type="Proteomes" id="UP001341840"/>
    </source>
</evidence>
<dbReference type="Proteomes" id="UP001341840">
    <property type="component" value="Unassembled WGS sequence"/>
</dbReference>
<dbReference type="PANTHER" id="PTHR44378:SF2">
    <property type="entry name" value="ACYL-ACTIVATING ENZYME 17, PEROXISOMAL-RELATED"/>
    <property type="match status" value="1"/>
</dbReference>
<feature type="domain" description="AMP-dependent synthetase/ligase" evidence="2">
    <location>
        <begin position="44"/>
        <end position="293"/>
    </location>
</feature>
<proteinExistence type="predicted"/>